<evidence type="ECO:0000259" key="2">
    <source>
        <dbReference type="Pfam" id="PF13503"/>
    </source>
</evidence>
<accession>A0A7K3WPU2</accession>
<dbReference type="InterPro" id="IPR025391">
    <property type="entry name" value="DUF4123"/>
</dbReference>
<keyword evidence="4" id="KW-1185">Reference proteome</keyword>
<dbReference type="Pfam" id="PF13503">
    <property type="entry name" value="DUF4123"/>
    <property type="match status" value="1"/>
</dbReference>
<feature type="region of interest" description="Disordered" evidence="1">
    <location>
        <begin position="182"/>
        <end position="221"/>
    </location>
</feature>
<dbReference type="Proteomes" id="UP000486602">
    <property type="component" value="Unassembled WGS sequence"/>
</dbReference>
<proteinExistence type="predicted"/>
<reference evidence="3 4" key="1">
    <citation type="submission" date="2020-02" db="EMBL/GenBank/DDBJ databases">
        <title>Out from the shadows clarifying the taxonomy of the family Cryomorphaceae and related taxa by utilizing the GTDB taxonomic framework.</title>
        <authorList>
            <person name="Bowman J.P."/>
        </authorList>
    </citation>
    <scope>NUCLEOTIDE SEQUENCE [LARGE SCALE GENOMIC DNA]</scope>
    <source>
        <strain evidence="3 4">QSSC 1-22</strain>
    </source>
</reference>
<organism evidence="3 4">
    <name type="scientific">Cryomorpha ignava</name>
    <dbReference type="NCBI Taxonomy" id="101383"/>
    <lineage>
        <taxon>Bacteria</taxon>
        <taxon>Pseudomonadati</taxon>
        <taxon>Bacteroidota</taxon>
        <taxon>Flavobacteriia</taxon>
        <taxon>Flavobacteriales</taxon>
        <taxon>Cryomorphaceae</taxon>
        <taxon>Cryomorpha</taxon>
    </lineage>
</organism>
<evidence type="ECO:0000313" key="3">
    <source>
        <dbReference type="EMBL" id="NEN23566.1"/>
    </source>
</evidence>
<dbReference type="EMBL" id="JAAGVY010000012">
    <property type="protein sequence ID" value="NEN23566.1"/>
    <property type="molecule type" value="Genomic_DNA"/>
</dbReference>
<evidence type="ECO:0000313" key="4">
    <source>
        <dbReference type="Proteomes" id="UP000486602"/>
    </source>
</evidence>
<sequence length="221" mass="25413">MNSPNYILLDSARMDSEMATARELNPEHTCLYEGDSEKFLSVVAPWLFDFDPKSDFANWIAKNAPTNDWGIFLRSSAEPIKLYRHLRKFLIVSTEDGRELYFRFYDPRVLRVFLPTCDRDQLKEFFGPIEAFIAEDENGLLVEYALNENKLEFSDLKTDMKGIFKGSEKLKFAASQIPEVNEAPTSNSVIEPSKTGVEKNPLDVQKHEDTKEDTSGWDFGY</sequence>
<feature type="compositionally biased region" description="Basic and acidic residues" evidence="1">
    <location>
        <begin position="196"/>
        <end position="214"/>
    </location>
</feature>
<dbReference type="RefSeq" id="WP_163284922.1">
    <property type="nucleotide sequence ID" value="NZ_JAAGVY010000012.1"/>
</dbReference>
<dbReference type="AlphaFoldDB" id="A0A7K3WPU2"/>
<protein>
    <submittedName>
        <fullName evidence="3">DUF4123 domain-containing protein</fullName>
    </submittedName>
</protein>
<name>A0A7K3WPU2_9FLAO</name>
<gene>
    <name evidence="3" type="ORF">G3O08_08640</name>
</gene>
<comment type="caution">
    <text evidence="3">The sequence shown here is derived from an EMBL/GenBank/DDBJ whole genome shotgun (WGS) entry which is preliminary data.</text>
</comment>
<feature type="domain" description="DUF4123" evidence="2">
    <location>
        <begin position="6"/>
        <end position="123"/>
    </location>
</feature>
<evidence type="ECO:0000256" key="1">
    <source>
        <dbReference type="SAM" id="MobiDB-lite"/>
    </source>
</evidence>